<dbReference type="Proteomes" id="UP001205105">
    <property type="component" value="Unassembled WGS sequence"/>
</dbReference>
<organism evidence="2 3">
    <name type="scientific">Chlorella ohadii</name>
    <dbReference type="NCBI Taxonomy" id="2649997"/>
    <lineage>
        <taxon>Eukaryota</taxon>
        <taxon>Viridiplantae</taxon>
        <taxon>Chlorophyta</taxon>
        <taxon>core chlorophytes</taxon>
        <taxon>Trebouxiophyceae</taxon>
        <taxon>Chlorellales</taxon>
        <taxon>Chlorellaceae</taxon>
        <taxon>Chlorella clade</taxon>
        <taxon>Chlorella</taxon>
    </lineage>
</organism>
<evidence type="ECO:0000313" key="2">
    <source>
        <dbReference type="EMBL" id="KAI7838874.1"/>
    </source>
</evidence>
<comment type="caution">
    <text evidence="2">The sequence shown here is derived from an EMBL/GenBank/DDBJ whole genome shotgun (WGS) entry which is preliminary data.</text>
</comment>
<feature type="signal peptide" evidence="1">
    <location>
        <begin position="1"/>
        <end position="23"/>
    </location>
</feature>
<dbReference type="AlphaFoldDB" id="A0AAD5DR17"/>
<gene>
    <name evidence="2" type="ORF">COHA_007340</name>
</gene>
<reference evidence="2" key="1">
    <citation type="submission" date="2020-11" db="EMBL/GenBank/DDBJ databases">
        <title>Chlorella ohadii genome sequencing and assembly.</title>
        <authorList>
            <person name="Murik O."/>
            <person name="Treves H."/>
            <person name="Kedem I."/>
            <person name="Shotland Y."/>
            <person name="Kaplan A."/>
        </authorList>
    </citation>
    <scope>NUCLEOTIDE SEQUENCE</scope>
    <source>
        <strain evidence="2">1</strain>
    </source>
</reference>
<keyword evidence="1" id="KW-0732">Signal</keyword>
<protein>
    <submittedName>
        <fullName evidence="2">Uncharacterized protein</fullName>
    </submittedName>
</protein>
<evidence type="ECO:0000256" key="1">
    <source>
        <dbReference type="SAM" id="SignalP"/>
    </source>
</evidence>
<evidence type="ECO:0000313" key="3">
    <source>
        <dbReference type="Proteomes" id="UP001205105"/>
    </source>
</evidence>
<proteinExistence type="predicted"/>
<sequence length="164" mass="17976">MGGWAALCVLLLRLACQARPAAAALELGYWPKGPPNVVPMDNGVNVADIGVQFRTDPDYPDRSSPFVIVQSMVDNWWKEAVDDVLVLPQGHPLGRHTAVSPAINIPTYFYTDSNGNRVINTTTAQWALSDDLTLRVQVASREKAHRIAFTVATQGVATLNFTRF</sequence>
<accession>A0AAD5DR17</accession>
<name>A0AAD5DR17_9CHLO</name>
<dbReference type="EMBL" id="JADXDR010000115">
    <property type="protein sequence ID" value="KAI7838874.1"/>
    <property type="molecule type" value="Genomic_DNA"/>
</dbReference>
<feature type="chain" id="PRO_5042113658" evidence="1">
    <location>
        <begin position="24"/>
        <end position="164"/>
    </location>
</feature>
<feature type="non-terminal residue" evidence="2">
    <location>
        <position position="1"/>
    </location>
</feature>
<keyword evidence="3" id="KW-1185">Reference proteome</keyword>